<dbReference type="eggNOG" id="COG2116">
    <property type="taxonomic scope" value="Bacteria"/>
</dbReference>
<keyword evidence="3 7" id="KW-0812">Transmembrane</keyword>
<sequence length="263" mass="28326">MAFKKPVEIAQAAVAAGKAKTLLSPDKMLLLGFLAGAYIAIGGFLAVIVGGGVNAETLGVGIQKLLFAGVFPVGLMLVVIAGSELFTGNCLLPPIAKFAGEADWNGVLKNWVWVYIGNFIGSVFVAYFLATATGLFGADPWHSYIIKIAESKVSLGWWKILWRSIGCNWLVTLAVWMSLAADDIIGKIFAIWFPIMAFVGLGFEHSVANMFFIPAGMFAGANVSLLQFLFMNLLPATIGNIIAGVVLVAWVYYYLYLKDAQNK</sequence>
<dbReference type="InterPro" id="IPR023271">
    <property type="entry name" value="Aquaporin-like"/>
</dbReference>
<comment type="similarity">
    <text evidence="6">Belongs to the FNT transporter (TC 1.A.16) family.</text>
</comment>
<dbReference type="GO" id="GO:0005886">
    <property type="term" value="C:plasma membrane"/>
    <property type="evidence" value="ECO:0007669"/>
    <property type="project" value="TreeGrafter"/>
</dbReference>
<evidence type="ECO:0000313" key="8">
    <source>
        <dbReference type="EMBL" id="GAK60391.1"/>
    </source>
</evidence>
<keyword evidence="2" id="KW-0813">Transport</keyword>
<evidence type="ECO:0000256" key="2">
    <source>
        <dbReference type="ARBA" id="ARBA00022448"/>
    </source>
</evidence>
<dbReference type="NCBIfam" id="TIGR00790">
    <property type="entry name" value="fnt"/>
    <property type="match status" value="1"/>
</dbReference>
<dbReference type="InterPro" id="IPR024002">
    <property type="entry name" value="For/NO2_transpt_CS"/>
</dbReference>
<dbReference type="PROSITE" id="PS01005">
    <property type="entry name" value="FORMATE_NITRITE_TP_1"/>
    <property type="match status" value="1"/>
</dbReference>
<feature type="transmembrane region" description="Helical" evidence="7">
    <location>
        <begin position="236"/>
        <end position="257"/>
    </location>
</feature>
<gene>
    <name evidence="8" type="ORF">U27_00282</name>
</gene>
<evidence type="ECO:0000313" key="9">
    <source>
        <dbReference type="Proteomes" id="UP000030661"/>
    </source>
</evidence>
<dbReference type="HOGENOM" id="CLU_036896_1_1_0"/>
<feature type="transmembrane region" description="Helical" evidence="7">
    <location>
        <begin position="112"/>
        <end position="139"/>
    </location>
</feature>
<feature type="transmembrane region" description="Helical" evidence="7">
    <location>
        <begin position="184"/>
        <end position="203"/>
    </location>
</feature>
<evidence type="ECO:0000256" key="7">
    <source>
        <dbReference type="SAM" id="Phobius"/>
    </source>
</evidence>
<dbReference type="FunFam" id="1.20.1080.10:FF:000011">
    <property type="entry name" value="Formate family transporter"/>
    <property type="match status" value="1"/>
</dbReference>
<reference evidence="8" key="1">
    <citation type="journal article" date="2015" name="PeerJ">
        <title>First genomic representation of candidate bacterial phylum KSB3 points to enhanced environmental sensing as a trigger of wastewater bulking.</title>
        <authorList>
            <person name="Sekiguchi Y."/>
            <person name="Ohashi A."/>
            <person name="Parks D.H."/>
            <person name="Yamauchi T."/>
            <person name="Tyson G.W."/>
            <person name="Hugenholtz P."/>
        </authorList>
    </citation>
    <scope>NUCLEOTIDE SEQUENCE [LARGE SCALE GENOMIC DNA]</scope>
</reference>
<evidence type="ECO:0000256" key="6">
    <source>
        <dbReference type="ARBA" id="ARBA00049660"/>
    </source>
</evidence>
<protein>
    <submittedName>
        <fullName evidence="8">Formate/nitrite transporter</fullName>
    </submittedName>
</protein>
<evidence type="ECO:0000256" key="5">
    <source>
        <dbReference type="ARBA" id="ARBA00023136"/>
    </source>
</evidence>
<dbReference type="AlphaFoldDB" id="A0A081C736"/>
<keyword evidence="9" id="KW-1185">Reference proteome</keyword>
<feature type="transmembrane region" description="Helical" evidence="7">
    <location>
        <begin position="160"/>
        <end position="178"/>
    </location>
</feature>
<dbReference type="GO" id="GO:0015513">
    <property type="term" value="F:high-affinity secondary active nitrite transmembrane transporter activity"/>
    <property type="evidence" value="ECO:0007669"/>
    <property type="project" value="TreeGrafter"/>
</dbReference>
<evidence type="ECO:0000256" key="3">
    <source>
        <dbReference type="ARBA" id="ARBA00022692"/>
    </source>
</evidence>
<dbReference type="STRING" id="1499967.U27_00282"/>
<name>A0A081C736_VECG1</name>
<dbReference type="InterPro" id="IPR000292">
    <property type="entry name" value="For/NO2_transpt"/>
</dbReference>
<organism evidence="8">
    <name type="scientific">Vecturithrix granuli</name>
    <dbReference type="NCBI Taxonomy" id="1499967"/>
    <lineage>
        <taxon>Bacteria</taxon>
        <taxon>Candidatus Moduliflexota</taxon>
        <taxon>Candidatus Vecturitrichia</taxon>
        <taxon>Candidatus Vecturitrichales</taxon>
        <taxon>Candidatus Vecturitrichaceae</taxon>
        <taxon>Candidatus Vecturithrix</taxon>
    </lineage>
</organism>
<dbReference type="PANTHER" id="PTHR30520">
    <property type="entry name" value="FORMATE TRANSPORTER-RELATED"/>
    <property type="match status" value="1"/>
</dbReference>
<dbReference type="GO" id="GO:0015707">
    <property type="term" value="P:nitrite transport"/>
    <property type="evidence" value="ECO:0007669"/>
    <property type="project" value="TreeGrafter"/>
</dbReference>
<accession>A0A081C736</accession>
<keyword evidence="4 7" id="KW-1133">Transmembrane helix</keyword>
<dbReference type="PANTHER" id="PTHR30520:SF6">
    <property type="entry name" value="FORMATE_NITRATE FAMILY TRANSPORTER (EUROFUNG)"/>
    <property type="match status" value="1"/>
</dbReference>
<dbReference type="Gene3D" id="1.20.1080.10">
    <property type="entry name" value="Glycerol uptake facilitator protein"/>
    <property type="match status" value="1"/>
</dbReference>
<feature type="transmembrane region" description="Helical" evidence="7">
    <location>
        <begin position="65"/>
        <end position="83"/>
    </location>
</feature>
<feature type="transmembrane region" description="Helical" evidence="7">
    <location>
        <begin position="28"/>
        <end position="53"/>
    </location>
</feature>
<dbReference type="EMBL" id="DF820473">
    <property type="protein sequence ID" value="GAK60391.1"/>
    <property type="molecule type" value="Genomic_DNA"/>
</dbReference>
<evidence type="ECO:0000256" key="1">
    <source>
        <dbReference type="ARBA" id="ARBA00004141"/>
    </source>
</evidence>
<proteinExistence type="inferred from homology"/>
<dbReference type="Proteomes" id="UP000030661">
    <property type="component" value="Unassembled WGS sequence"/>
</dbReference>
<comment type="subcellular location">
    <subcellularLocation>
        <location evidence="1">Membrane</location>
        <topology evidence="1">Multi-pass membrane protein</topology>
    </subcellularLocation>
</comment>
<dbReference type="Pfam" id="PF01226">
    <property type="entry name" value="Form_Nir_trans"/>
    <property type="match status" value="1"/>
</dbReference>
<evidence type="ECO:0000256" key="4">
    <source>
        <dbReference type="ARBA" id="ARBA00022989"/>
    </source>
</evidence>
<keyword evidence="5 7" id="KW-0472">Membrane</keyword>